<dbReference type="Gene3D" id="3.30.2400.10">
    <property type="entry name" value="Major capsid protein gp5"/>
    <property type="match status" value="1"/>
</dbReference>
<comment type="subcellular location">
    <subcellularLocation>
        <location evidence="1">Virion</location>
    </subcellularLocation>
</comment>
<evidence type="ECO:0000256" key="1">
    <source>
        <dbReference type="ARBA" id="ARBA00004328"/>
    </source>
</evidence>
<dbReference type="InterPro" id="IPR024455">
    <property type="entry name" value="Phage_capsid"/>
</dbReference>
<dbReference type="SUPFAM" id="SSF56563">
    <property type="entry name" value="Major capsid protein gp5"/>
    <property type="match status" value="1"/>
</dbReference>
<feature type="domain" description="Phage capsid-like C-terminal" evidence="2">
    <location>
        <begin position="132"/>
        <end position="418"/>
    </location>
</feature>
<sequence length="424" mass="45038">MVDLTSLLQRRAGVQARVAELASIEAAGTALTDEQVAEFSTLEAEFNALTEKINRIEASNRMSAAVATPVTGALHAQPRGGNERQRGESLGIIVRSLVSSRGDLRAAANYAETQCHAPDIAAALNTGTQSAGGFIVPPGYVPELIELLRPASVVRALGARTMPMPAGTLTIPKLASGSTASYVSEGTDIPTSEPTFGDLNLSKKKLVAMVPISNDLIRFSSPSANEIVRDDIIQGIGTREDRAFLRDNGSDNTPKGLRYLAIASNVIAANPTISVQSVKNDAGRLELALLGKNVKMLKPGWIFSPRTLVFLQNLVDGNGNHVFPEIAAGQWRGKPFKVTTSVPDNLGADGDESEIYLTDFNDAIIGEATGLIIDISGEASYVEGDKLVSAFSRDQTLVRAITEHDFGLRHDPSVAVLTAVKWAP</sequence>
<evidence type="ECO:0000313" key="4">
    <source>
        <dbReference type="Proteomes" id="UP000238206"/>
    </source>
</evidence>
<dbReference type="Proteomes" id="UP000238206">
    <property type="component" value="Unassembled WGS sequence"/>
</dbReference>
<dbReference type="Pfam" id="PF05065">
    <property type="entry name" value="Phage_capsid"/>
    <property type="match status" value="1"/>
</dbReference>
<accession>A0A2S8IL61</accession>
<protein>
    <submittedName>
        <fullName evidence="3">Phage major capsid protein</fullName>
    </submittedName>
</protein>
<dbReference type="RefSeq" id="WP_105392065.1">
    <property type="nucleotide sequence ID" value="NZ_PUIQ01000030.1"/>
</dbReference>
<organism evidence="3 4">
    <name type="scientific">Burkholderia cepacia</name>
    <name type="common">Pseudomonas cepacia</name>
    <dbReference type="NCBI Taxonomy" id="292"/>
    <lineage>
        <taxon>Bacteria</taxon>
        <taxon>Pseudomonadati</taxon>
        <taxon>Pseudomonadota</taxon>
        <taxon>Betaproteobacteria</taxon>
        <taxon>Burkholderiales</taxon>
        <taxon>Burkholderiaceae</taxon>
        <taxon>Burkholderia</taxon>
        <taxon>Burkholderia cepacia complex</taxon>
    </lineage>
</organism>
<dbReference type="EMBL" id="PUIQ01000030">
    <property type="protein sequence ID" value="PQP15514.1"/>
    <property type="molecule type" value="Genomic_DNA"/>
</dbReference>
<comment type="caution">
    <text evidence="3">The sequence shown here is derived from an EMBL/GenBank/DDBJ whole genome shotgun (WGS) entry which is preliminary data.</text>
</comment>
<proteinExistence type="predicted"/>
<evidence type="ECO:0000259" key="2">
    <source>
        <dbReference type="Pfam" id="PF05065"/>
    </source>
</evidence>
<dbReference type="NCBIfam" id="TIGR01554">
    <property type="entry name" value="major_cap_HK97"/>
    <property type="match status" value="1"/>
</dbReference>
<dbReference type="InterPro" id="IPR054612">
    <property type="entry name" value="Phage_capsid-like_C"/>
</dbReference>
<evidence type="ECO:0000313" key="3">
    <source>
        <dbReference type="EMBL" id="PQP15514.1"/>
    </source>
</evidence>
<reference evidence="3 4" key="1">
    <citation type="submission" date="2018-02" db="EMBL/GenBank/DDBJ databases">
        <title>Draft genome sequencing of Burkholderia cepacia Y14-15.</title>
        <authorList>
            <person name="Zheng B.-X."/>
        </authorList>
    </citation>
    <scope>NUCLEOTIDE SEQUENCE [LARGE SCALE GENOMIC DNA]</scope>
    <source>
        <strain evidence="3 4">Y14-15</strain>
    </source>
</reference>
<name>A0A2S8IL61_BURCE</name>
<gene>
    <name evidence="3" type="ORF">C5615_22825</name>
</gene>
<dbReference type="AlphaFoldDB" id="A0A2S8IL61"/>